<reference evidence="2" key="1">
    <citation type="submission" date="2005-08" db="EMBL/GenBank/DDBJ databases">
        <title>Complete sequence of Dechloromonas aromatica RCB.</title>
        <authorList>
            <person name="Salinero K.K."/>
            <person name="Copeland A."/>
            <person name="Lucas S."/>
            <person name="Lapidus A."/>
            <person name="Barry K."/>
            <person name="Detter J.C."/>
            <person name="Glavina T."/>
            <person name="Hammon N."/>
            <person name="Israni S."/>
            <person name="Pitluck S."/>
            <person name="Di Bartolo G."/>
            <person name="Trong S."/>
            <person name="Schmutz J."/>
            <person name="Larimer F."/>
            <person name="Land M."/>
            <person name="Ivanova N."/>
            <person name="Richardson P."/>
        </authorList>
    </citation>
    <scope>NUCLEOTIDE SEQUENCE</scope>
    <source>
        <strain evidence="2">RCB</strain>
    </source>
</reference>
<evidence type="ECO:0000313" key="2">
    <source>
        <dbReference type="EMBL" id="AAZ45539.1"/>
    </source>
</evidence>
<protein>
    <submittedName>
        <fullName evidence="2">Flagellar protein FlaG protein</fullName>
    </submittedName>
</protein>
<dbReference type="OrthoDB" id="8565152at2"/>
<dbReference type="KEGG" id="dar:Daro_0783"/>
<dbReference type="InterPro" id="IPR035924">
    <property type="entry name" value="FlaG-like_sf"/>
</dbReference>
<dbReference type="AlphaFoldDB" id="Q47HZ2"/>
<name>Q47HZ2_DECAR</name>
<evidence type="ECO:0000256" key="1">
    <source>
        <dbReference type="SAM" id="MobiDB-lite"/>
    </source>
</evidence>
<dbReference type="InterPro" id="IPR005186">
    <property type="entry name" value="FlaG"/>
</dbReference>
<dbReference type="PANTHER" id="PTHR37166">
    <property type="entry name" value="PROTEIN FLAG"/>
    <property type="match status" value="1"/>
</dbReference>
<keyword evidence="2" id="KW-0966">Cell projection</keyword>
<dbReference type="SUPFAM" id="SSF160214">
    <property type="entry name" value="FlaG-like"/>
    <property type="match status" value="1"/>
</dbReference>
<dbReference type="Gene3D" id="3.30.160.170">
    <property type="entry name" value="FlaG-like"/>
    <property type="match status" value="1"/>
</dbReference>
<dbReference type="HOGENOM" id="CLU_120910_4_0_4"/>
<proteinExistence type="predicted"/>
<dbReference type="Pfam" id="PF03646">
    <property type="entry name" value="FlaG"/>
    <property type="match status" value="1"/>
</dbReference>
<feature type="compositionally biased region" description="Polar residues" evidence="1">
    <location>
        <begin position="28"/>
        <end position="43"/>
    </location>
</feature>
<keyword evidence="2" id="KW-0969">Cilium</keyword>
<dbReference type="eggNOG" id="COG1334">
    <property type="taxonomic scope" value="Bacteria"/>
</dbReference>
<gene>
    <name evidence="2" type="ordered locus">Daro_0783</name>
</gene>
<keyword evidence="2" id="KW-0282">Flagellum</keyword>
<dbReference type="EMBL" id="CP000089">
    <property type="protein sequence ID" value="AAZ45539.1"/>
    <property type="molecule type" value="Genomic_DNA"/>
</dbReference>
<dbReference type="PANTHER" id="PTHR37166:SF1">
    <property type="entry name" value="PROTEIN FLAG"/>
    <property type="match status" value="1"/>
</dbReference>
<accession>Q47HZ2</accession>
<feature type="region of interest" description="Disordered" evidence="1">
    <location>
        <begin position="1"/>
        <end position="52"/>
    </location>
</feature>
<organism evidence="2">
    <name type="scientific">Dechloromonas aromatica (strain RCB)</name>
    <dbReference type="NCBI Taxonomy" id="159087"/>
    <lineage>
        <taxon>Bacteria</taxon>
        <taxon>Pseudomonadati</taxon>
        <taxon>Pseudomonadota</taxon>
        <taxon>Betaproteobacteria</taxon>
        <taxon>Rhodocyclales</taxon>
        <taxon>Azonexaceae</taxon>
        <taxon>Dechloromonas</taxon>
    </lineage>
</organism>
<dbReference type="STRING" id="159087.Daro_0783"/>
<sequence length="122" mass="12849">MNLQPVSTLGIAGSAPRPAVTDTPAQGAPSSSAMGQNAPASETTRQKPGKEELAQMTKAVNDFVKPLNSALQFNIDDSTGQTVVKVIDTDTKEVIKQIPSEDMLALAKALDQIKGFLVKQKA</sequence>